<dbReference type="RefSeq" id="WP_103724913.1">
    <property type="nucleotide sequence ID" value="NZ_PQNY01000001.1"/>
</dbReference>
<protein>
    <submittedName>
        <fullName evidence="6">Membrane protein required for colicin V production</fullName>
    </submittedName>
</protein>
<dbReference type="Proteomes" id="UP000237056">
    <property type="component" value="Unassembled WGS sequence"/>
</dbReference>
<dbReference type="AlphaFoldDB" id="A0A2S4NBV0"/>
<evidence type="ECO:0000313" key="7">
    <source>
        <dbReference type="Proteomes" id="UP000237056"/>
    </source>
</evidence>
<dbReference type="Pfam" id="PF02674">
    <property type="entry name" value="Colicin_V"/>
    <property type="match status" value="1"/>
</dbReference>
<dbReference type="PANTHER" id="PTHR37306:SF1">
    <property type="entry name" value="COLICIN V PRODUCTION PROTEIN"/>
    <property type="match status" value="1"/>
</dbReference>
<proteinExistence type="predicted"/>
<dbReference type="EMBL" id="PQNY01000001">
    <property type="protein sequence ID" value="POS03171.1"/>
    <property type="molecule type" value="Genomic_DNA"/>
</dbReference>
<evidence type="ECO:0000256" key="2">
    <source>
        <dbReference type="ARBA" id="ARBA00022692"/>
    </source>
</evidence>
<accession>A0A2S4NBV0</accession>
<keyword evidence="2 5" id="KW-0812">Transmembrane</keyword>
<dbReference type="OrthoDB" id="9799585at2"/>
<comment type="caution">
    <text evidence="6">The sequence shown here is derived from an EMBL/GenBank/DDBJ whole genome shotgun (WGS) entry which is preliminary data.</text>
</comment>
<dbReference type="GO" id="GO:0009403">
    <property type="term" value="P:toxin biosynthetic process"/>
    <property type="evidence" value="ECO:0007669"/>
    <property type="project" value="InterPro"/>
</dbReference>
<evidence type="ECO:0000256" key="1">
    <source>
        <dbReference type="ARBA" id="ARBA00004141"/>
    </source>
</evidence>
<feature type="transmembrane region" description="Helical" evidence="5">
    <location>
        <begin position="103"/>
        <end position="122"/>
    </location>
</feature>
<keyword evidence="4 5" id="KW-0472">Membrane</keyword>
<evidence type="ECO:0000256" key="3">
    <source>
        <dbReference type="ARBA" id="ARBA00022989"/>
    </source>
</evidence>
<reference evidence="6 7" key="1">
    <citation type="submission" date="2018-01" db="EMBL/GenBank/DDBJ databases">
        <title>Genomic Encyclopedia of Type Strains, Phase I: the one thousand microbial genomes (KMG-I) project.</title>
        <authorList>
            <person name="Goeker M."/>
        </authorList>
    </citation>
    <scope>NUCLEOTIDE SEQUENCE [LARGE SCALE GENOMIC DNA]</scope>
    <source>
        <strain evidence="6 7">DSM 17960</strain>
    </source>
</reference>
<organism evidence="6 7">
    <name type="scientific">Flavobacterium croceum DSM 17960</name>
    <dbReference type="NCBI Taxonomy" id="1121886"/>
    <lineage>
        <taxon>Bacteria</taxon>
        <taxon>Pseudomonadati</taxon>
        <taxon>Bacteroidota</taxon>
        <taxon>Flavobacteriia</taxon>
        <taxon>Flavobacteriales</taxon>
        <taxon>Flavobacteriaceae</taxon>
        <taxon>Flavobacterium</taxon>
    </lineage>
</organism>
<keyword evidence="3 5" id="KW-1133">Transmembrane helix</keyword>
<comment type="subcellular location">
    <subcellularLocation>
        <location evidence="1">Membrane</location>
        <topology evidence="1">Multi-pass membrane protein</topology>
    </subcellularLocation>
</comment>
<evidence type="ECO:0000256" key="4">
    <source>
        <dbReference type="ARBA" id="ARBA00023136"/>
    </source>
</evidence>
<dbReference type="InterPro" id="IPR003825">
    <property type="entry name" value="Colicin-V_CvpA"/>
</dbReference>
<keyword evidence="7" id="KW-1185">Reference proteome</keyword>
<dbReference type="PANTHER" id="PTHR37306">
    <property type="entry name" value="COLICIN V PRODUCTION PROTEIN"/>
    <property type="match status" value="1"/>
</dbReference>
<gene>
    <name evidence="6" type="ORF">Q361_101279</name>
</gene>
<feature type="transmembrane region" description="Helical" evidence="5">
    <location>
        <begin position="24"/>
        <end position="42"/>
    </location>
</feature>
<name>A0A2S4NBV0_9FLAO</name>
<evidence type="ECO:0000313" key="6">
    <source>
        <dbReference type="EMBL" id="POS03171.1"/>
    </source>
</evidence>
<sequence>MGVIDTILGVMLGYGAYKGLKNGLFVELASGIAFFVGIYMAVTCSKTAAPYLQQLLGTSTKTTAMFAFVLILVAVIIGIHFLAKSLSALANGLAVGWLNRLGGALFGTLKMCLMLGVVLTFFQKINSNSILLSQKEQEDSLFFSPIVTTSDALLPVVKNVFTNLKNTTTAN</sequence>
<feature type="transmembrane region" description="Helical" evidence="5">
    <location>
        <begin position="63"/>
        <end position="83"/>
    </location>
</feature>
<dbReference type="GO" id="GO:0016020">
    <property type="term" value="C:membrane"/>
    <property type="evidence" value="ECO:0007669"/>
    <property type="project" value="UniProtKB-SubCell"/>
</dbReference>
<evidence type="ECO:0000256" key="5">
    <source>
        <dbReference type="SAM" id="Phobius"/>
    </source>
</evidence>